<dbReference type="InterPro" id="IPR051513">
    <property type="entry name" value="Tectonin_beta-prop"/>
</dbReference>
<feature type="domain" description="Peroxin/Ferlin" evidence="1">
    <location>
        <begin position="70"/>
        <end position="125"/>
    </location>
</feature>
<dbReference type="Pfam" id="PF06462">
    <property type="entry name" value="Hyd_WA"/>
    <property type="match status" value="1"/>
</dbReference>
<sequence length="976" mass="110662">MAEEQGYLWLVSKDGTAFRVRCFDQLDSYSDLNWQRIDAAEPLRCISALPHAAYSVDQKGSCWILVTPNHIARRTRRWFPLLGWTKTLPTERKRYSDENGCGSHPPASFGLKSLGWRWQEPWTVDLDSRRFDKEGWEYSGNFNLTRWSNECGRGHFVRRKKLVRTQRYVALDTWVEMSSNGSASFLDIACGAESDKYFVYALGDDGKIYNRTNVSQENPEGDEWTVVSMTGIIENEHITSICCSPSSGVLLALTWNGQIYAKSSRFDEWLSVPSPQNLPATNAAIGASSLWVITSDSRLFVAELHPPFRHSDPSDLIHQFSLADPDSYIEVGSKVSRPSINSYDQLIGLSLADGALYARMGISRSERAGKTFERIIESLSRPYLSSLQISFSGCTLKEVPKHWIVDKICIFDEEFRSAEWRKQILNLLAEMNEKNWSSLKDLQMSSNAGGDDGGEIAMDHHSEGITSSPVQIDLSGNDKFRRGKVTITKDVIRFHLDSGVQEQLPAANLLSVTSTFQYSPHRISLALSSASHKLNKTVITFTEEMEAEKFQLQLEKLIRTSLISASRSHFHSCMWSVGEDGHVRQHFLSELESSANGEIRPVALDRIRSLTVPGFMQSIAAGCDRIVWATSLDGCMWALDPLYDSLSIDDYDSGRVQTVGRTFHLDEYQKSAFLRGFVTFEGKSKGIAAWMIDGQVVPPKCPRLPNRHWSWTYEEWSIDYSNNADVDGWTYATDITANYEVADKEEIYNKYARKRRWFRNAEYRAATPWIKVNGPRITQIDVQKKSNERIFIIALTVHGNVLLRQGVTGKDPVGNVWKEIISNFPLSSIRIVSPFCISAMAEDGQLIVRQCTDQTDMEYWERAYFDKATLVDPLPITTGIPVIYLNQDGRVIRINPKIDHCTISPLPSDFSPKNFISDSNYRLYALCDGEIVRFLKSRDTPIATSSFRKKSKKTGLEDMYEVERCPIQHIQSISIV</sequence>
<feature type="domain" description="Peroxin/Ferlin" evidence="2">
    <location>
        <begin position="135"/>
        <end position="169"/>
    </location>
</feature>
<dbReference type="SUPFAM" id="SSF50985">
    <property type="entry name" value="RCC1/BLIP-II"/>
    <property type="match status" value="1"/>
</dbReference>
<dbReference type="STRING" id="2018661.A0A2A2JSH9"/>
<dbReference type="InterPro" id="IPR006624">
    <property type="entry name" value="Beta-propeller_rpt_TECPR"/>
</dbReference>
<protein>
    <recommendedName>
        <fullName evidence="1 2">Peroxin/Ferlin domain-containing protein</fullName>
    </recommendedName>
</protein>
<evidence type="ECO:0000259" key="2">
    <source>
        <dbReference type="SMART" id="SM00694"/>
    </source>
</evidence>
<organism evidence="3 4">
    <name type="scientific">Diploscapter pachys</name>
    <dbReference type="NCBI Taxonomy" id="2018661"/>
    <lineage>
        <taxon>Eukaryota</taxon>
        <taxon>Metazoa</taxon>
        <taxon>Ecdysozoa</taxon>
        <taxon>Nematoda</taxon>
        <taxon>Chromadorea</taxon>
        <taxon>Rhabditida</taxon>
        <taxon>Rhabditina</taxon>
        <taxon>Rhabditomorpha</taxon>
        <taxon>Rhabditoidea</taxon>
        <taxon>Rhabditidae</taxon>
        <taxon>Diploscapter</taxon>
    </lineage>
</organism>
<dbReference type="Proteomes" id="UP000218231">
    <property type="component" value="Unassembled WGS sequence"/>
</dbReference>
<comment type="caution">
    <text evidence="3">The sequence shown here is derived from an EMBL/GenBank/DDBJ whole genome shotgun (WGS) entry which is preliminary data.</text>
</comment>
<dbReference type="SMART" id="SM00693">
    <property type="entry name" value="DysFN"/>
    <property type="match status" value="1"/>
</dbReference>
<dbReference type="SMART" id="SM00694">
    <property type="entry name" value="DysFC"/>
    <property type="match status" value="2"/>
</dbReference>
<dbReference type="InterPro" id="IPR009091">
    <property type="entry name" value="RCC1/BLIP-II"/>
</dbReference>
<feature type="domain" description="Peroxin/Ferlin" evidence="2">
    <location>
        <begin position="728"/>
        <end position="764"/>
    </location>
</feature>
<dbReference type="EMBL" id="LIAE01010243">
    <property type="protein sequence ID" value="PAV64716.1"/>
    <property type="molecule type" value="Genomic_DNA"/>
</dbReference>
<dbReference type="InterPro" id="IPR006614">
    <property type="entry name" value="Peroxin/Ferlin"/>
</dbReference>
<evidence type="ECO:0000259" key="1">
    <source>
        <dbReference type="SMART" id="SM00693"/>
    </source>
</evidence>
<evidence type="ECO:0000313" key="3">
    <source>
        <dbReference type="EMBL" id="PAV64716.1"/>
    </source>
</evidence>
<dbReference type="GO" id="GO:0016020">
    <property type="term" value="C:membrane"/>
    <property type="evidence" value="ECO:0007669"/>
    <property type="project" value="InterPro"/>
</dbReference>
<name>A0A2A2JSH9_9BILA</name>
<dbReference type="AlphaFoldDB" id="A0A2A2JSH9"/>
<reference evidence="3 4" key="1">
    <citation type="journal article" date="2017" name="Curr. Biol.">
        <title>Genome architecture and evolution of a unichromosomal asexual nematode.</title>
        <authorList>
            <person name="Fradin H."/>
            <person name="Zegar C."/>
            <person name="Gutwein M."/>
            <person name="Lucas J."/>
            <person name="Kovtun M."/>
            <person name="Corcoran D."/>
            <person name="Baugh L.R."/>
            <person name="Kiontke K."/>
            <person name="Gunsalus K."/>
            <person name="Fitch D.H."/>
            <person name="Piano F."/>
        </authorList>
    </citation>
    <scope>NUCLEOTIDE SEQUENCE [LARGE SCALE GENOMIC DNA]</scope>
    <source>
        <strain evidence="3">PF1309</strain>
    </source>
</reference>
<dbReference type="PANTHER" id="PTHR23250:SF1">
    <property type="entry name" value="TECTONIN BETA-PROPELLER REPEAT-CONTAINING PROTEIN 1"/>
    <property type="match status" value="1"/>
</dbReference>
<keyword evidence="4" id="KW-1185">Reference proteome</keyword>
<dbReference type="SMART" id="SM00706">
    <property type="entry name" value="TECPR"/>
    <property type="match status" value="5"/>
</dbReference>
<accession>A0A2A2JSH9</accession>
<dbReference type="PANTHER" id="PTHR23250">
    <property type="entry name" value="DYSFERLIN-RELATED"/>
    <property type="match status" value="1"/>
</dbReference>
<evidence type="ECO:0000313" key="4">
    <source>
        <dbReference type="Proteomes" id="UP000218231"/>
    </source>
</evidence>
<proteinExistence type="predicted"/>
<gene>
    <name evidence="3" type="ORF">WR25_11541</name>
</gene>
<dbReference type="OrthoDB" id="72441at2759"/>